<dbReference type="Pfam" id="PF12290">
    <property type="entry name" value="DUF3802"/>
    <property type="match status" value="1"/>
</dbReference>
<evidence type="ECO:0000313" key="2">
    <source>
        <dbReference type="Proteomes" id="UP000838672"/>
    </source>
</evidence>
<dbReference type="InterPro" id="IPR020979">
    <property type="entry name" value="Uncharacterised_A0KLC6"/>
</dbReference>
<gene>
    <name evidence="1" type="ORF">VST7929_01551</name>
</gene>
<reference evidence="1" key="1">
    <citation type="submission" date="2021-11" db="EMBL/GenBank/DDBJ databases">
        <authorList>
            <person name="Rodrigo-Torres L."/>
            <person name="Arahal R. D."/>
            <person name="Lucena T."/>
        </authorList>
    </citation>
    <scope>NUCLEOTIDE SEQUENCE</scope>
    <source>
        <strain evidence="1">CECT 7929</strain>
    </source>
</reference>
<evidence type="ECO:0008006" key="3">
    <source>
        <dbReference type="Google" id="ProtNLM"/>
    </source>
</evidence>
<dbReference type="EMBL" id="CAKLDI010000001">
    <property type="protein sequence ID" value="CAH0533680.1"/>
    <property type="molecule type" value="Genomic_DNA"/>
</dbReference>
<keyword evidence="2" id="KW-1185">Reference proteome</keyword>
<name>A0ABM8ZU36_9VIBR</name>
<dbReference type="RefSeq" id="WP_237466106.1">
    <property type="nucleotide sequence ID" value="NZ_CAKLDI010000001.1"/>
</dbReference>
<evidence type="ECO:0000313" key="1">
    <source>
        <dbReference type="EMBL" id="CAH0533680.1"/>
    </source>
</evidence>
<organism evidence="1 2">
    <name type="scientific">Vibrio stylophorae</name>
    <dbReference type="NCBI Taxonomy" id="659351"/>
    <lineage>
        <taxon>Bacteria</taxon>
        <taxon>Pseudomonadati</taxon>
        <taxon>Pseudomonadota</taxon>
        <taxon>Gammaproteobacteria</taxon>
        <taxon>Vibrionales</taxon>
        <taxon>Vibrionaceae</taxon>
        <taxon>Vibrio</taxon>
    </lineage>
</organism>
<accession>A0ABM8ZU36</accession>
<sequence>MSPLALKTCYLDVTLAVEIIQQGIRIGASLLYKINIMIIGTSGYDALIEYLVESFSLFEGGAVVSDGETLEDFVTDKVATMVMTICEQKTQLEAEQRFALLAEADKIVEELAEVLASRWQKPLCEKQREFLGEFIDLLKNLFDSEVGA</sequence>
<dbReference type="Proteomes" id="UP000838672">
    <property type="component" value="Unassembled WGS sequence"/>
</dbReference>
<protein>
    <recommendedName>
        <fullName evidence="3">DUF3802 family protein</fullName>
    </recommendedName>
</protein>
<proteinExistence type="predicted"/>
<comment type="caution">
    <text evidence="1">The sequence shown here is derived from an EMBL/GenBank/DDBJ whole genome shotgun (WGS) entry which is preliminary data.</text>
</comment>